<protein>
    <recommendedName>
        <fullName evidence="4">Outer membrane protein beta-barrel domain-containing protein</fullName>
    </recommendedName>
</protein>
<evidence type="ECO:0000313" key="2">
    <source>
        <dbReference type="EMBL" id="NDU97584.1"/>
    </source>
</evidence>
<proteinExistence type="predicted"/>
<organism evidence="2 3">
    <name type="scientific">Spirosoma terrae</name>
    <dbReference type="NCBI Taxonomy" id="1968276"/>
    <lineage>
        <taxon>Bacteria</taxon>
        <taxon>Pseudomonadati</taxon>
        <taxon>Bacteroidota</taxon>
        <taxon>Cytophagia</taxon>
        <taxon>Cytophagales</taxon>
        <taxon>Cytophagaceae</taxon>
        <taxon>Spirosoma</taxon>
    </lineage>
</organism>
<dbReference type="Proteomes" id="UP000474175">
    <property type="component" value="Unassembled WGS sequence"/>
</dbReference>
<dbReference type="InterPro" id="IPR011250">
    <property type="entry name" value="OMP/PagP_B-barrel"/>
</dbReference>
<evidence type="ECO:0000256" key="1">
    <source>
        <dbReference type="SAM" id="SignalP"/>
    </source>
</evidence>
<keyword evidence="3" id="KW-1185">Reference proteome</keyword>
<dbReference type="SUPFAM" id="SSF56925">
    <property type="entry name" value="OMPA-like"/>
    <property type="match status" value="1"/>
</dbReference>
<evidence type="ECO:0000313" key="3">
    <source>
        <dbReference type="Proteomes" id="UP000474175"/>
    </source>
</evidence>
<dbReference type="RefSeq" id="WP_163953185.1">
    <property type="nucleotide sequence ID" value="NZ_JAAFZH010000012.1"/>
</dbReference>
<accession>A0A6L9LAL9</accession>
<gene>
    <name evidence="2" type="ORF">GK108_22055</name>
</gene>
<feature type="chain" id="PRO_5026742114" description="Outer membrane protein beta-barrel domain-containing protein" evidence="1">
    <location>
        <begin position="27"/>
        <end position="240"/>
    </location>
</feature>
<reference evidence="2 3" key="1">
    <citation type="submission" date="2020-02" db="EMBL/GenBank/DDBJ databases">
        <title>Draft genome sequence of two Spirosoma agri KCTC 52727 and Spirosoma terrae KCTC 52035.</title>
        <authorList>
            <person name="Rojas J."/>
            <person name="Ambika Manirajan B."/>
            <person name="Suarez C."/>
            <person name="Ratering S."/>
            <person name="Schnell S."/>
        </authorList>
    </citation>
    <scope>NUCLEOTIDE SEQUENCE [LARGE SCALE GENOMIC DNA]</scope>
    <source>
        <strain evidence="2 3">KCTC 52035</strain>
    </source>
</reference>
<dbReference type="AlphaFoldDB" id="A0A6L9LAL9"/>
<dbReference type="EMBL" id="JAAFZH010000012">
    <property type="protein sequence ID" value="NDU97584.1"/>
    <property type="molecule type" value="Genomic_DNA"/>
</dbReference>
<sequence>MKKRYLFLSFSAFVAGLFIKPSTAQAQVNLKSISVGASYWGPSLDYWNERSFLTAYNNDQGAKLNGSIMPTAALEIGLVKGLSVGGRVGFWSKSVSSSLSSGGINRTEKLTLSIIPVSLDLKYTFEKAAVAKEGEEAPKAPFLTPYIGVSVARYFVNNKFNRQVTGGTGSVDETQAGNNYGIQLLVGAERQLVKKLYVAVDVRYHLGSYNQVARTETTSTTEKVSLNGVEAGLSLRLKLK</sequence>
<feature type="signal peptide" evidence="1">
    <location>
        <begin position="1"/>
        <end position="26"/>
    </location>
</feature>
<dbReference type="Gene3D" id="2.40.160.20">
    <property type="match status" value="1"/>
</dbReference>
<comment type="caution">
    <text evidence="2">The sequence shown here is derived from an EMBL/GenBank/DDBJ whole genome shotgun (WGS) entry which is preliminary data.</text>
</comment>
<keyword evidence="1" id="KW-0732">Signal</keyword>
<evidence type="ECO:0008006" key="4">
    <source>
        <dbReference type="Google" id="ProtNLM"/>
    </source>
</evidence>
<name>A0A6L9LAL9_9BACT</name>